<feature type="compositionally biased region" description="Basic and acidic residues" evidence="1">
    <location>
        <begin position="31"/>
        <end position="42"/>
    </location>
</feature>
<proteinExistence type="predicted"/>
<sequence length="112" mass="12316">MTSEINYKGNQAKNTLLFDACRRGMLAEQGRPGEPRWNRGEQVRWNGGDLARGTARDGDGGKETTHEPGRNQGRGREADDASTLFGFARPARFLANGARTERVAGNDARRRG</sequence>
<evidence type="ECO:0000256" key="1">
    <source>
        <dbReference type="SAM" id="MobiDB-lite"/>
    </source>
</evidence>
<dbReference type="EMBL" id="OZ034814">
    <property type="protein sequence ID" value="CAL1361388.1"/>
    <property type="molecule type" value="Genomic_DNA"/>
</dbReference>
<name>A0AAV2CZT0_9ROSI</name>
<feature type="compositionally biased region" description="Basic and acidic residues" evidence="1">
    <location>
        <begin position="54"/>
        <end position="79"/>
    </location>
</feature>
<dbReference type="Proteomes" id="UP001497516">
    <property type="component" value="Chromosome 10"/>
</dbReference>
<evidence type="ECO:0000313" key="2">
    <source>
        <dbReference type="EMBL" id="CAL1361388.1"/>
    </source>
</evidence>
<protein>
    <submittedName>
        <fullName evidence="2">Uncharacterized protein</fullName>
    </submittedName>
</protein>
<accession>A0AAV2CZT0</accession>
<keyword evidence="3" id="KW-1185">Reference proteome</keyword>
<feature type="region of interest" description="Disordered" evidence="1">
    <location>
        <begin position="27"/>
        <end position="81"/>
    </location>
</feature>
<reference evidence="2 3" key="1">
    <citation type="submission" date="2024-04" db="EMBL/GenBank/DDBJ databases">
        <authorList>
            <person name="Fracassetti M."/>
        </authorList>
    </citation>
    <scope>NUCLEOTIDE SEQUENCE [LARGE SCALE GENOMIC DNA]</scope>
</reference>
<dbReference type="AlphaFoldDB" id="A0AAV2CZT0"/>
<gene>
    <name evidence="2" type="ORF">LTRI10_LOCUS8766</name>
</gene>
<organism evidence="2 3">
    <name type="scientific">Linum trigynum</name>
    <dbReference type="NCBI Taxonomy" id="586398"/>
    <lineage>
        <taxon>Eukaryota</taxon>
        <taxon>Viridiplantae</taxon>
        <taxon>Streptophyta</taxon>
        <taxon>Embryophyta</taxon>
        <taxon>Tracheophyta</taxon>
        <taxon>Spermatophyta</taxon>
        <taxon>Magnoliopsida</taxon>
        <taxon>eudicotyledons</taxon>
        <taxon>Gunneridae</taxon>
        <taxon>Pentapetalae</taxon>
        <taxon>rosids</taxon>
        <taxon>fabids</taxon>
        <taxon>Malpighiales</taxon>
        <taxon>Linaceae</taxon>
        <taxon>Linum</taxon>
    </lineage>
</organism>
<evidence type="ECO:0000313" key="3">
    <source>
        <dbReference type="Proteomes" id="UP001497516"/>
    </source>
</evidence>